<dbReference type="EMBL" id="CAJB01000232">
    <property type="protein sequence ID" value="CCH78602.1"/>
    <property type="molecule type" value="Genomic_DNA"/>
</dbReference>
<sequence length="131" mass="13855">MTSLDVQAWAVVPVPDAPDPPDEVALDPGVPVVVLVVDGEGPAALGELVALVCEPATSSEPLEQPAATTDPAARTAPRVRDRRAREDRCERGVLITRLCLVNRRMSCATARQIPNTSTRADVRLAGAGPQR</sequence>
<feature type="region of interest" description="Disordered" evidence="1">
    <location>
        <begin position="57"/>
        <end position="87"/>
    </location>
</feature>
<evidence type="ECO:0000313" key="2">
    <source>
        <dbReference type="EMBL" id="CCH78602.1"/>
    </source>
</evidence>
<evidence type="ECO:0000313" key="3">
    <source>
        <dbReference type="Proteomes" id="UP000035721"/>
    </source>
</evidence>
<protein>
    <submittedName>
        <fullName evidence="2">Uncharacterized protein</fullName>
    </submittedName>
</protein>
<name>A0A077M0F9_9MICO</name>
<keyword evidence="3" id="KW-1185">Reference proteome</keyword>
<dbReference type="AlphaFoldDB" id="A0A077M0F9"/>
<organism evidence="2 3">
    <name type="scientific">Nostocoides japonicum T1-X7</name>
    <dbReference type="NCBI Taxonomy" id="1194083"/>
    <lineage>
        <taxon>Bacteria</taxon>
        <taxon>Bacillati</taxon>
        <taxon>Actinomycetota</taxon>
        <taxon>Actinomycetes</taxon>
        <taxon>Micrococcales</taxon>
        <taxon>Intrasporangiaceae</taxon>
        <taxon>Nostocoides</taxon>
    </lineage>
</organism>
<accession>A0A077M0F9</accession>
<gene>
    <name evidence="2" type="ORF">BN12_3070006</name>
</gene>
<reference evidence="2 3" key="1">
    <citation type="journal article" date="2013" name="ISME J.">
        <title>A metabolic model for members of the genus Tetrasphaera involved in enhanced biological phosphorus removal.</title>
        <authorList>
            <person name="Kristiansen R."/>
            <person name="Nguyen H.T.T."/>
            <person name="Saunders A.M."/>
            <person name="Nielsen J.L."/>
            <person name="Wimmer R."/>
            <person name="Le V.Q."/>
            <person name="McIlroy S.J."/>
            <person name="Petrovski S."/>
            <person name="Seviour R.J."/>
            <person name="Calteau A."/>
            <person name="Nielsen K.L."/>
            <person name="Nielsen P.H."/>
        </authorList>
    </citation>
    <scope>NUCLEOTIDE SEQUENCE [LARGE SCALE GENOMIC DNA]</scope>
    <source>
        <strain evidence="2 3">T1-X7</strain>
    </source>
</reference>
<dbReference type="Proteomes" id="UP000035721">
    <property type="component" value="Unassembled WGS sequence"/>
</dbReference>
<evidence type="ECO:0000256" key="1">
    <source>
        <dbReference type="SAM" id="MobiDB-lite"/>
    </source>
</evidence>
<dbReference type="STRING" id="1194083.BN12_3070006"/>
<proteinExistence type="predicted"/>
<comment type="caution">
    <text evidence="2">The sequence shown here is derived from an EMBL/GenBank/DDBJ whole genome shotgun (WGS) entry which is preliminary data.</text>
</comment>
<feature type="compositionally biased region" description="Low complexity" evidence="1">
    <location>
        <begin position="65"/>
        <end position="76"/>
    </location>
</feature>